<organism evidence="1 2">
    <name type="scientific">candidate division KSB3 bacterium</name>
    <dbReference type="NCBI Taxonomy" id="2044937"/>
    <lineage>
        <taxon>Bacteria</taxon>
        <taxon>candidate division KSB3</taxon>
    </lineage>
</organism>
<reference evidence="1 2" key="1">
    <citation type="submission" date="2017-10" db="EMBL/GenBank/DDBJ databases">
        <title>Novel microbial diversity and functional potential in the marine mammal oral microbiome.</title>
        <authorList>
            <person name="Dudek N.K."/>
            <person name="Sun C.L."/>
            <person name="Burstein D."/>
            <person name="Kantor R.S."/>
            <person name="Aliaga Goltsman D.S."/>
            <person name="Bik E.M."/>
            <person name="Thomas B.C."/>
            <person name="Banfield J.F."/>
            <person name="Relman D.A."/>
        </authorList>
    </citation>
    <scope>NUCLEOTIDE SEQUENCE [LARGE SCALE GENOMIC DNA]</scope>
    <source>
        <strain evidence="1">DOLJORAL78_47_16</strain>
    </source>
</reference>
<proteinExistence type="predicted"/>
<gene>
    <name evidence="1" type="ORF">CSA56_03515</name>
</gene>
<evidence type="ECO:0000313" key="2">
    <source>
        <dbReference type="Proteomes" id="UP000230821"/>
    </source>
</evidence>
<protein>
    <submittedName>
        <fullName evidence="1">Limonene hydroxylase</fullName>
    </submittedName>
</protein>
<evidence type="ECO:0000313" key="1">
    <source>
        <dbReference type="EMBL" id="PIE35631.1"/>
    </source>
</evidence>
<comment type="caution">
    <text evidence="1">The sequence shown here is derived from an EMBL/GenBank/DDBJ whole genome shotgun (WGS) entry which is preliminary data.</text>
</comment>
<dbReference type="AlphaFoldDB" id="A0A2G6KIY7"/>
<dbReference type="EMBL" id="PDSK01000038">
    <property type="protein sequence ID" value="PIE35631.1"/>
    <property type="molecule type" value="Genomic_DNA"/>
</dbReference>
<dbReference type="Proteomes" id="UP000230821">
    <property type="component" value="Unassembled WGS sequence"/>
</dbReference>
<sequence>MGTLSFLFDHHITPEDLPWHGLPAIYPHIKDNLDTEGSLNETGKILPDEEWRFHEGDLKWVPGGMDGAFGHHFGGNDQKRARNIVPLIKEIARSDSQAKKIELYNVLLADDLVGYIDPLLESMRQQELDPEPYLRNFARWLAQEGTDRGPVKFAIALLGLVGIPEDVELVALLGKHEEFTLYAAVAIHSLLDDPLLHIWNLAKHVSGWGRIHLVERLAKTDHPDIQDWLIREGYKNEIMYEYLAYICATSGDLKSALAEETIDEELLNSAGELIESLIIGGPAEDIDDYDDAPVAIQRYLAHLEPMAHTLQHFLFAHLINSYLSELKEHWTQRKKQGWNLEIRNTLLQTSQRILQRPLWKELVERDLTSDDSATFYTASQAAELLDIDTWDVHWKKLLDKPLEARHWYEIMRRANEERIVEIVKTAREHLELDKIAIGPGNDLGLGEEYARNHCLDFILQGLGQYPGTGQFLVEIALLSPVTRNRNMAIRVLSLWAQEQWTLEIETLLQEAFNREPNEDVQERIRRVLDGEPLDFDDKM</sequence>
<name>A0A2G6KIY7_9BACT</name>
<accession>A0A2G6KIY7</accession>